<evidence type="ECO:0000256" key="2">
    <source>
        <dbReference type="ARBA" id="ARBA00039140"/>
    </source>
</evidence>
<evidence type="ECO:0000313" key="6">
    <source>
        <dbReference type="EMBL" id="CAB3728511.1"/>
    </source>
</evidence>
<dbReference type="EMBL" id="PNXY01000023">
    <property type="protein sequence ID" value="PMS26843.1"/>
    <property type="molecule type" value="Genomic_DNA"/>
</dbReference>
<dbReference type="RefSeq" id="WP_102635050.1">
    <property type="nucleotide sequence ID" value="NZ_CADIJZ010000025.1"/>
</dbReference>
<protein>
    <recommendedName>
        <fullName evidence="2">protein-glutamate methylesterase</fullName>
        <ecNumber evidence="2">3.1.1.61</ecNumber>
    </recommendedName>
</protein>
<dbReference type="InterPro" id="IPR035909">
    <property type="entry name" value="CheB_C"/>
</dbReference>
<proteinExistence type="predicted"/>
<dbReference type="PANTHER" id="PTHR42872:SF6">
    <property type="entry name" value="PROTEIN-GLUTAMATE METHYLESTERASE_PROTEIN-GLUTAMINE GLUTAMINASE"/>
    <property type="match status" value="1"/>
</dbReference>
<comment type="catalytic activity">
    <reaction evidence="3">
        <text>[protein]-L-glutamate 5-O-methyl ester + H2O = L-glutamyl-[protein] + methanol + H(+)</text>
        <dbReference type="Rhea" id="RHEA:23236"/>
        <dbReference type="Rhea" id="RHEA-COMP:10208"/>
        <dbReference type="Rhea" id="RHEA-COMP:10311"/>
        <dbReference type="ChEBI" id="CHEBI:15377"/>
        <dbReference type="ChEBI" id="CHEBI:15378"/>
        <dbReference type="ChEBI" id="CHEBI:17790"/>
        <dbReference type="ChEBI" id="CHEBI:29973"/>
        <dbReference type="ChEBI" id="CHEBI:82795"/>
        <dbReference type="EC" id="3.1.1.61"/>
    </reaction>
</comment>
<dbReference type="Pfam" id="PF01339">
    <property type="entry name" value="CheB_methylest"/>
    <property type="match status" value="1"/>
</dbReference>
<name>A0A2N7WBQ2_9BURK</name>
<evidence type="ECO:0000256" key="4">
    <source>
        <dbReference type="PROSITE-ProRule" id="PRU00050"/>
    </source>
</evidence>
<evidence type="ECO:0000313" key="7">
    <source>
        <dbReference type="EMBL" id="PMS26843.1"/>
    </source>
</evidence>
<feature type="active site" evidence="4">
    <location>
        <position position="13"/>
    </location>
</feature>
<evidence type="ECO:0000313" key="8">
    <source>
        <dbReference type="Proteomes" id="UP000235659"/>
    </source>
</evidence>
<dbReference type="Proteomes" id="UP000494205">
    <property type="component" value="Unassembled WGS sequence"/>
</dbReference>
<dbReference type="GO" id="GO:0005737">
    <property type="term" value="C:cytoplasm"/>
    <property type="evidence" value="ECO:0007669"/>
    <property type="project" value="InterPro"/>
</dbReference>
<evidence type="ECO:0000259" key="5">
    <source>
        <dbReference type="PROSITE" id="PS50122"/>
    </source>
</evidence>
<evidence type="ECO:0000313" key="9">
    <source>
        <dbReference type="Proteomes" id="UP000494205"/>
    </source>
</evidence>
<dbReference type="EC" id="3.1.1.61" evidence="2"/>
<dbReference type="InterPro" id="IPR000673">
    <property type="entry name" value="Sig_transdc_resp-reg_Me-estase"/>
</dbReference>
<keyword evidence="4" id="KW-0145">Chemotaxis</keyword>
<dbReference type="InterPro" id="IPR011247">
    <property type="entry name" value="Chemotax_prot-Glu_Me-esterase"/>
</dbReference>
<dbReference type="SUPFAM" id="SSF52738">
    <property type="entry name" value="Methylesterase CheB, C-terminal domain"/>
    <property type="match status" value="1"/>
</dbReference>
<keyword evidence="1 4" id="KW-0378">Hydrolase</keyword>
<feature type="active site" evidence="4">
    <location>
        <position position="131"/>
    </location>
</feature>
<dbReference type="GO" id="GO:0008984">
    <property type="term" value="F:protein-glutamate methylesterase activity"/>
    <property type="evidence" value="ECO:0007669"/>
    <property type="project" value="UniProtKB-EC"/>
</dbReference>
<keyword evidence="8" id="KW-1185">Reference proteome</keyword>
<dbReference type="PIRSF" id="PIRSF036461">
    <property type="entry name" value="Chmtx_methlestr"/>
    <property type="match status" value="1"/>
</dbReference>
<feature type="domain" description="CheB-type methylesterase" evidence="5">
    <location>
        <begin position="1"/>
        <end position="189"/>
    </location>
</feature>
<gene>
    <name evidence="6" type="primary">cheB_4</name>
    <name evidence="7" type="ORF">C0Z16_26600</name>
    <name evidence="6" type="ORF">LMG27174_05583</name>
</gene>
<dbReference type="OrthoDB" id="9791760at2"/>
<dbReference type="CDD" id="cd16433">
    <property type="entry name" value="CheB"/>
    <property type="match status" value="1"/>
</dbReference>
<dbReference type="AlphaFoldDB" id="A0A2N7WBQ2"/>
<feature type="active site" evidence="4">
    <location>
        <position position="40"/>
    </location>
</feature>
<accession>A0A2N7WBQ2</accession>
<reference evidence="7 8" key="1">
    <citation type="submission" date="2018-01" db="EMBL/GenBank/DDBJ databases">
        <title>Whole genome analyses suggest that Burkholderia sensu lato contains two further novel genera in the rhizoxinica-symbiotica group Mycetohabitans gen. nov., and Trinickia gen. nov.: implications for the evolution of diazotrophy and nodulation in the Burkholderiaceae.</title>
        <authorList>
            <person name="Estrada-de los Santos P."/>
            <person name="Palmer M."/>
            <person name="Chavez-Ramirez B."/>
            <person name="Beukes C."/>
            <person name="Steenkamp E.T."/>
            <person name="Hirsch A.M."/>
            <person name="Manyaka P."/>
            <person name="Maluk M."/>
            <person name="Lafos M."/>
            <person name="Crook M."/>
            <person name="Gross E."/>
            <person name="Simon M.F."/>
            <person name="Bueno dos Reis Junior F."/>
            <person name="Poole P.S."/>
            <person name="Venter S.N."/>
            <person name="James E.K."/>
        </authorList>
    </citation>
    <scope>NUCLEOTIDE SEQUENCE [LARGE SCALE GENOMIC DNA]</scope>
    <source>
        <strain evidence="7 8">WSM 3937</strain>
    </source>
</reference>
<evidence type="ECO:0000256" key="1">
    <source>
        <dbReference type="ARBA" id="ARBA00022801"/>
    </source>
</evidence>
<evidence type="ECO:0000256" key="3">
    <source>
        <dbReference type="ARBA" id="ARBA00048267"/>
    </source>
</evidence>
<dbReference type="GO" id="GO:0006935">
    <property type="term" value="P:chemotaxis"/>
    <property type="evidence" value="ECO:0007669"/>
    <property type="project" value="UniProtKB-UniRule"/>
</dbReference>
<dbReference type="GO" id="GO:0000156">
    <property type="term" value="F:phosphorelay response regulator activity"/>
    <property type="evidence" value="ECO:0007669"/>
    <property type="project" value="InterPro"/>
</dbReference>
<organism evidence="6 9">
    <name type="scientific">Paraburkholderia rhynchosiae</name>
    <dbReference type="NCBI Taxonomy" id="487049"/>
    <lineage>
        <taxon>Bacteria</taxon>
        <taxon>Pseudomonadati</taxon>
        <taxon>Pseudomonadota</taxon>
        <taxon>Betaproteobacteria</taxon>
        <taxon>Burkholderiales</taxon>
        <taxon>Burkholderiaceae</taxon>
        <taxon>Paraburkholderia</taxon>
    </lineage>
</organism>
<reference evidence="6 9" key="2">
    <citation type="submission" date="2020-04" db="EMBL/GenBank/DDBJ databases">
        <authorList>
            <person name="De Canck E."/>
        </authorList>
    </citation>
    <scope>NUCLEOTIDE SEQUENCE [LARGE SCALE GENOMIC DNA]</scope>
    <source>
        <strain evidence="6 9">LMG 27174</strain>
    </source>
</reference>
<dbReference type="PANTHER" id="PTHR42872">
    <property type="entry name" value="PROTEIN-GLUTAMATE METHYLESTERASE/PROTEIN-GLUTAMINE GLUTAMINASE"/>
    <property type="match status" value="1"/>
</dbReference>
<dbReference type="Proteomes" id="UP000235659">
    <property type="component" value="Unassembled WGS sequence"/>
</dbReference>
<dbReference type="EMBL" id="CADIJZ010000025">
    <property type="protein sequence ID" value="CAB3728511.1"/>
    <property type="molecule type" value="Genomic_DNA"/>
</dbReference>
<sequence length="339" mass="36236">MDRTRDIVVVAASTGGLAALRTLLRELPEGLPATILIVMHIGSFPSMLPELLQAVSRLAVSHARDGEPLRRSTVYVAPPDRHMVVYEDRINLSRGPRENFARPAADPLFRSAAVSYGRRVIGVVLTGHLDDGAAGLRAVQACGGYTIVQDPADCAAAGMPKSALEAVAADVVAPVAEIAGAIVNALKITGTSKEILVSVRKQAEIEARIARTGRSSVKDLEGLGQHSSLTCPECGGAVWRIGEGQPLRYRCHTGHAFSAASLHDRQQESTEEALWSAVRRLDEELILAKQQLELAGAADGQKVEELQQRIARLELASTATRNILIDRSGGKEARSAAER</sequence>
<dbReference type="PROSITE" id="PS50122">
    <property type="entry name" value="CHEB"/>
    <property type="match status" value="1"/>
</dbReference>
<dbReference type="Gene3D" id="3.40.50.180">
    <property type="entry name" value="Methylesterase CheB, C-terminal domain"/>
    <property type="match status" value="1"/>
</dbReference>